<sequence>MRHTLVKLYGRQHEFSGFELQNMLKQPNVPQQKHFFPNVGQNLGKCDDLIINTIINPASLICCLINFT</sequence>
<proteinExistence type="predicted"/>
<dbReference type="EMBL" id="KQ419623">
    <property type="protein sequence ID" value="KOF82830.1"/>
    <property type="molecule type" value="Genomic_DNA"/>
</dbReference>
<accession>A0A0L8H223</accession>
<protein>
    <submittedName>
        <fullName evidence="1">Uncharacterized protein</fullName>
    </submittedName>
</protein>
<evidence type="ECO:0000313" key="1">
    <source>
        <dbReference type="EMBL" id="KOF82830.1"/>
    </source>
</evidence>
<dbReference type="AlphaFoldDB" id="A0A0L8H223"/>
<organism evidence="1">
    <name type="scientific">Octopus bimaculoides</name>
    <name type="common">California two-spotted octopus</name>
    <dbReference type="NCBI Taxonomy" id="37653"/>
    <lineage>
        <taxon>Eukaryota</taxon>
        <taxon>Metazoa</taxon>
        <taxon>Spiralia</taxon>
        <taxon>Lophotrochozoa</taxon>
        <taxon>Mollusca</taxon>
        <taxon>Cephalopoda</taxon>
        <taxon>Coleoidea</taxon>
        <taxon>Octopodiformes</taxon>
        <taxon>Octopoda</taxon>
        <taxon>Incirrata</taxon>
        <taxon>Octopodidae</taxon>
        <taxon>Octopus</taxon>
    </lineage>
</organism>
<gene>
    <name evidence="1" type="ORF">OCBIM_22024758mg</name>
</gene>
<name>A0A0L8H223_OCTBM</name>
<reference evidence="1" key="1">
    <citation type="submission" date="2015-07" db="EMBL/GenBank/DDBJ databases">
        <title>MeaNS - Measles Nucleotide Surveillance Program.</title>
        <authorList>
            <person name="Tran T."/>
            <person name="Druce J."/>
        </authorList>
    </citation>
    <scope>NUCLEOTIDE SEQUENCE</scope>
    <source>
        <strain evidence="1">UCB-OBI-ISO-001</strain>
        <tissue evidence="1">Gonad</tissue>
    </source>
</reference>